<dbReference type="EMBL" id="CP029187">
    <property type="protein sequence ID" value="AWI26224.1"/>
    <property type="molecule type" value="Genomic_DNA"/>
</dbReference>
<dbReference type="AlphaFoldDB" id="A0A2S1SII0"/>
<accession>A0A2S1SII0</accession>
<evidence type="ECO:0000313" key="1">
    <source>
        <dbReference type="EMBL" id="AWI26224.1"/>
    </source>
</evidence>
<gene>
    <name evidence="1" type="ORF">HYN49_10105</name>
</gene>
<protein>
    <submittedName>
        <fullName evidence="1">Uncharacterized protein</fullName>
    </submittedName>
</protein>
<dbReference type="Proteomes" id="UP000244937">
    <property type="component" value="Chromosome"/>
</dbReference>
<keyword evidence="2" id="KW-1185">Reference proteome</keyword>
<dbReference type="KEGG" id="fpal:HYN49_10105"/>
<proteinExistence type="predicted"/>
<evidence type="ECO:0000313" key="2">
    <source>
        <dbReference type="Proteomes" id="UP000244937"/>
    </source>
</evidence>
<name>A0A2S1SII0_9FLAO</name>
<reference evidence="1 2" key="1">
    <citation type="submission" date="2018-05" db="EMBL/GenBank/DDBJ databases">
        <title>Genome sequencing of Flavobacterium sp. HYN0049.</title>
        <authorList>
            <person name="Yi H."/>
            <person name="Baek C."/>
        </authorList>
    </citation>
    <scope>NUCLEOTIDE SEQUENCE [LARGE SCALE GENOMIC DNA]</scope>
    <source>
        <strain evidence="1 2">HYN0049</strain>
    </source>
</reference>
<sequence length="302" mass="34205">MLGEESLYYGLAEGDQLIVNFNEINGKELKEFEITEYPSSSKFMDYKTTKLENKAITIAKSGIYKFRLYNSSLGQRICKLKLQRIPSDDKTRKFDTSVYWKTVNDTTYNTSQENYLVRRDTVFTTVTDQIAKVHSRGNLSDDNKTTFDFILPSNTVAWGYYIGVDQQGQKAYEDAVHFLSEAAGSVIPKTPINQIALGIFSSIPKLQSGEDIGFYITDTQNTEFLLKGQSFYPVKMGKVINDYSSMTTPLTGRYYVTLINDNAVMGVTVNVKIAAVSFNEVWGVREVRKMVVEGKKVPYLKN</sequence>
<organism evidence="1 2">
    <name type="scientific">Flavobacterium pallidum</name>
    <dbReference type="NCBI Taxonomy" id="2172098"/>
    <lineage>
        <taxon>Bacteria</taxon>
        <taxon>Pseudomonadati</taxon>
        <taxon>Bacteroidota</taxon>
        <taxon>Flavobacteriia</taxon>
        <taxon>Flavobacteriales</taxon>
        <taxon>Flavobacteriaceae</taxon>
        <taxon>Flavobacterium</taxon>
    </lineage>
</organism>